<evidence type="ECO:0000256" key="1">
    <source>
        <dbReference type="SAM" id="Phobius"/>
    </source>
</evidence>
<keyword evidence="1" id="KW-0812">Transmembrane</keyword>
<dbReference type="Proteomes" id="UP001597548">
    <property type="component" value="Unassembled WGS sequence"/>
</dbReference>
<proteinExistence type="predicted"/>
<evidence type="ECO:0000313" key="3">
    <source>
        <dbReference type="Proteomes" id="UP001597548"/>
    </source>
</evidence>
<dbReference type="RefSeq" id="WP_194509540.1">
    <property type="nucleotide sequence ID" value="NZ_JADILU010000008.1"/>
</dbReference>
<keyword evidence="1" id="KW-0472">Membrane</keyword>
<keyword evidence="1" id="KW-1133">Transmembrane helix</keyword>
<evidence type="ECO:0000313" key="2">
    <source>
        <dbReference type="EMBL" id="MFD2915567.1"/>
    </source>
</evidence>
<gene>
    <name evidence="2" type="ORF">ACFS29_07955</name>
</gene>
<feature type="transmembrane region" description="Helical" evidence="1">
    <location>
        <begin position="44"/>
        <end position="65"/>
    </location>
</feature>
<comment type="caution">
    <text evidence="2">The sequence shown here is derived from an EMBL/GenBank/DDBJ whole genome shotgun (WGS) entry which is preliminary data.</text>
</comment>
<sequence>MAPIKFEENIKDKLEKRTVQPSIGAWDKLSTDLNANDKKNKRGLLFYISIAASIIGVLLVTTVMFNSSENQLGEPTIVDTNIKTSPYNVDAKDTNEAVEEEVVTKISEENKVEKEINHIKSSIKNEPKLATTSNQSINNKTENEIDKSIKDELISVNETKQAVANLNTDTNKKVQSPVSILTFEEAKAIEVVNQIKKLEIKNGIVTDTEIENLLKQAERDILRERIYNETTRTVDADALLQDVEDDLEQSFRTKVFEGLKSGFESVKTAVAERNN</sequence>
<name>A0ABW5ZSR1_9FLAO</name>
<dbReference type="EMBL" id="JBHUOS010000007">
    <property type="protein sequence ID" value="MFD2915567.1"/>
    <property type="molecule type" value="Genomic_DNA"/>
</dbReference>
<organism evidence="2 3">
    <name type="scientific">Psychroserpens luteus</name>
    <dbReference type="NCBI Taxonomy" id="1434066"/>
    <lineage>
        <taxon>Bacteria</taxon>
        <taxon>Pseudomonadati</taxon>
        <taxon>Bacteroidota</taxon>
        <taxon>Flavobacteriia</taxon>
        <taxon>Flavobacteriales</taxon>
        <taxon>Flavobacteriaceae</taxon>
        <taxon>Psychroserpens</taxon>
    </lineage>
</organism>
<reference evidence="3" key="1">
    <citation type="journal article" date="2019" name="Int. J. Syst. Evol. Microbiol.">
        <title>The Global Catalogue of Microorganisms (GCM) 10K type strain sequencing project: providing services to taxonomists for standard genome sequencing and annotation.</title>
        <authorList>
            <consortium name="The Broad Institute Genomics Platform"/>
            <consortium name="The Broad Institute Genome Sequencing Center for Infectious Disease"/>
            <person name="Wu L."/>
            <person name="Ma J."/>
        </authorList>
    </citation>
    <scope>NUCLEOTIDE SEQUENCE [LARGE SCALE GENOMIC DNA]</scope>
    <source>
        <strain evidence="3">KCTC 32514</strain>
    </source>
</reference>
<protein>
    <submittedName>
        <fullName evidence="2">Uncharacterized protein</fullName>
    </submittedName>
</protein>
<keyword evidence="3" id="KW-1185">Reference proteome</keyword>
<accession>A0ABW5ZSR1</accession>